<proteinExistence type="predicted"/>
<name>W2W4Z1_PHYNI</name>
<evidence type="ECO:0000313" key="1">
    <source>
        <dbReference type="EMBL" id="ETP04669.1"/>
    </source>
</evidence>
<reference evidence="1 2" key="1">
    <citation type="submission" date="2013-11" db="EMBL/GenBank/DDBJ databases">
        <title>The Genome Sequence of Phytophthora parasitica CJ01A1.</title>
        <authorList>
            <consortium name="The Broad Institute Genomics Platform"/>
            <person name="Russ C."/>
            <person name="Tyler B."/>
            <person name="Panabieres F."/>
            <person name="Shan W."/>
            <person name="Tripathy S."/>
            <person name="Grunwald N."/>
            <person name="Machado M."/>
            <person name="Johnson C.S."/>
            <person name="Walker B."/>
            <person name="Young S.K."/>
            <person name="Zeng Q."/>
            <person name="Gargeya S."/>
            <person name="Fitzgerald M."/>
            <person name="Haas B."/>
            <person name="Abouelleil A."/>
            <person name="Allen A.W."/>
            <person name="Alvarado L."/>
            <person name="Arachchi H.M."/>
            <person name="Berlin A.M."/>
            <person name="Chapman S.B."/>
            <person name="Gainer-Dewar J."/>
            <person name="Goldberg J."/>
            <person name="Griggs A."/>
            <person name="Gujja S."/>
            <person name="Hansen M."/>
            <person name="Howarth C."/>
            <person name="Imamovic A."/>
            <person name="Ireland A."/>
            <person name="Larimer J."/>
            <person name="McCowan C."/>
            <person name="Murphy C."/>
            <person name="Pearson M."/>
            <person name="Poon T.W."/>
            <person name="Priest M."/>
            <person name="Roberts A."/>
            <person name="Saif S."/>
            <person name="Shea T."/>
            <person name="Sisk P."/>
            <person name="Sykes S."/>
            <person name="Wortman J."/>
            <person name="Nusbaum C."/>
            <person name="Birren B."/>
        </authorList>
    </citation>
    <scope>NUCLEOTIDE SEQUENCE [LARGE SCALE GENOMIC DNA]</scope>
    <source>
        <strain evidence="1 2">CJ01A1</strain>
    </source>
</reference>
<feature type="non-terminal residue" evidence="1">
    <location>
        <position position="1"/>
    </location>
</feature>
<protein>
    <submittedName>
        <fullName evidence="1">Uncharacterized protein</fullName>
    </submittedName>
</protein>
<dbReference type="EMBL" id="ANIX01003735">
    <property type="protein sequence ID" value="ETP04669.1"/>
    <property type="molecule type" value="Genomic_DNA"/>
</dbReference>
<accession>W2W4Z1</accession>
<dbReference type="Proteomes" id="UP000018958">
    <property type="component" value="Unassembled WGS sequence"/>
</dbReference>
<evidence type="ECO:0000313" key="2">
    <source>
        <dbReference type="Proteomes" id="UP000018958"/>
    </source>
</evidence>
<comment type="caution">
    <text evidence="1">The sequence shown here is derived from an EMBL/GenBank/DDBJ whole genome shotgun (WGS) entry which is preliminary data.</text>
</comment>
<sequence>LEIEVELRRNKNGVLLKLLLFDGIKSADGRTSIVSTSWGYM</sequence>
<gene>
    <name evidence="1" type="ORF">F441_18621</name>
</gene>
<dbReference type="AlphaFoldDB" id="W2W4Z1"/>
<organism evidence="1 2">
    <name type="scientific">Phytophthora nicotianae CJ01A1</name>
    <dbReference type="NCBI Taxonomy" id="1317063"/>
    <lineage>
        <taxon>Eukaryota</taxon>
        <taxon>Sar</taxon>
        <taxon>Stramenopiles</taxon>
        <taxon>Oomycota</taxon>
        <taxon>Peronosporomycetes</taxon>
        <taxon>Peronosporales</taxon>
        <taxon>Peronosporaceae</taxon>
        <taxon>Phytophthora</taxon>
    </lineage>
</organism>